<evidence type="ECO:0000313" key="1">
    <source>
        <dbReference type="EMBL" id="KAI4325212.1"/>
    </source>
</evidence>
<name>A0ACB9MLS0_9MYRT</name>
<protein>
    <submittedName>
        <fullName evidence="1">Uncharacterized protein</fullName>
    </submittedName>
</protein>
<evidence type="ECO:0000313" key="2">
    <source>
        <dbReference type="Proteomes" id="UP001057402"/>
    </source>
</evidence>
<dbReference type="EMBL" id="CM042888">
    <property type="protein sequence ID" value="KAI4325212.1"/>
    <property type="molecule type" value="Genomic_DNA"/>
</dbReference>
<comment type="caution">
    <text evidence="1">The sequence shown here is derived from an EMBL/GenBank/DDBJ whole genome shotgun (WGS) entry which is preliminary data.</text>
</comment>
<organism evidence="1 2">
    <name type="scientific">Melastoma candidum</name>
    <dbReference type="NCBI Taxonomy" id="119954"/>
    <lineage>
        <taxon>Eukaryota</taxon>
        <taxon>Viridiplantae</taxon>
        <taxon>Streptophyta</taxon>
        <taxon>Embryophyta</taxon>
        <taxon>Tracheophyta</taxon>
        <taxon>Spermatophyta</taxon>
        <taxon>Magnoliopsida</taxon>
        <taxon>eudicotyledons</taxon>
        <taxon>Gunneridae</taxon>
        <taxon>Pentapetalae</taxon>
        <taxon>rosids</taxon>
        <taxon>malvids</taxon>
        <taxon>Myrtales</taxon>
        <taxon>Melastomataceae</taxon>
        <taxon>Melastomatoideae</taxon>
        <taxon>Melastomateae</taxon>
        <taxon>Melastoma</taxon>
    </lineage>
</organism>
<accession>A0ACB9MLS0</accession>
<gene>
    <name evidence="1" type="ORF">MLD38_030629</name>
</gene>
<dbReference type="Proteomes" id="UP001057402">
    <property type="component" value="Chromosome 9"/>
</dbReference>
<sequence length="663" mass="71662">MEGFTQLNLASSEVEELSSSISGNDHSGNTTLANANVTHGFGNIVIQPSLPLDSQFPDASVASSAHSFPGDFLSDGTSTATSGHQSDIEATVMNDSFYFVGNVDSVSLHRQDTNSHVSFPVRTNFGIFPHQQQQSMTRNMSTFQRGSLCDFATARDAIQLGGTNPLRGYLKDTANMQGFQNSMLDLNSLATGSSGHSMAMPQAEVAGYDLSKIQPLRSQTEDHGSERKNTVISNSDSSSCGRNYHRRLMVLQSGTTAEGCLTPISDNHGIVSHPVWGPADMDVYHWGQKTQRAAASLANSMGGHSLLNYNAMAYNGLSLNNIQQRNLNDPSNFSMTPSGTFVDSGNMRSGMAVIPSLQSPLVNQLQLGSYPLARLNQKLYSSSPMYHHRAQVAIPSSFPMYRGVQIAVPVSNRQMMQMDWNFSDTPLATASPGGSVFPDTTGLAGPGRESIRPYTSTEKSNATVVPTHKRKMHPPSVSPQISQLPPYYAPGPGSVHMSMPAPKQEQFVPPQLPSVMARSRTATRARHPAPSVRPPMIQQQIRTPLSSTRRIPIRPLHISIPPNNPGPSGEYNPPPAPEPKRFKVPPVIDVKMQQANQPLGYKCSICERDVSYTPEGPITVPTAPLPVAVLACGHTFHDQCLQSITPKGQEKDPPCIPCAIGED</sequence>
<proteinExistence type="predicted"/>
<reference evidence="2" key="1">
    <citation type="journal article" date="2023" name="Front. Plant Sci.">
        <title>Chromosomal-level genome assembly of Melastoma candidum provides insights into trichome evolution.</title>
        <authorList>
            <person name="Zhong Y."/>
            <person name="Wu W."/>
            <person name="Sun C."/>
            <person name="Zou P."/>
            <person name="Liu Y."/>
            <person name="Dai S."/>
            <person name="Zhou R."/>
        </authorList>
    </citation>
    <scope>NUCLEOTIDE SEQUENCE [LARGE SCALE GENOMIC DNA]</scope>
</reference>
<keyword evidence="2" id="KW-1185">Reference proteome</keyword>